<gene>
    <name evidence="1" type="ORF">B2A_04025</name>
</gene>
<dbReference type="Gene3D" id="2.70.150.10">
    <property type="entry name" value="Calcium-transporting ATPase, cytoplasmic transduction domain A"/>
    <property type="match status" value="1"/>
</dbReference>
<feature type="non-terminal residue" evidence="1">
    <location>
        <position position="37"/>
    </location>
</feature>
<proteinExistence type="predicted"/>
<dbReference type="EMBL" id="AUZZ01002685">
    <property type="protein sequence ID" value="EQD59360.1"/>
    <property type="molecule type" value="Genomic_DNA"/>
</dbReference>
<reference evidence="1" key="1">
    <citation type="submission" date="2013-08" db="EMBL/GenBank/DDBJ databases">
        <authorList>
            <person name="Mendez C."/>
            <person name="Richter M."/>
            <person name="Ferrer M."/>
            <person name="Sanchez J."/>
        </authorList>
    </citation>
    <scope>NUCLEOTIDE SEQUENCE</scope>
</reference>
<dbReference type="Gene3D" id="1.20.1110.10">
    <property type="entry name" value="Calcium-transporting ATPase, transmembrane domain"/>
    <property type="match status" value="1"/>
</dbReference>
<organism evidence="1">
    <name type="scientific">mine drainage metagenome</name>
    <dbReference type="NCBI Taxonomy" id="410659"/>
    <lineage>
        <taxon>unclassified sequences</taxon>
        <taxon>metagenomes</taxon>
        <taxon>ecological metagenomes</taxon>
    </lineage>
</organism>
<name>T1BZI7_9ZZZZ</name>
<dbReference type="AlphaFoldDB" id="T1BZI7"/>
<evidence type="ECO:0000313" key="1">
    <source>
        <dbReference type="EMBL" id="EQD59360.1"/>
    </source>
</evidence>
<comment type="caution">
    <text evidence="1">The sequence shown here is derived from an EMBL/GenBank/DDBJ whole genome shotgun (WGS) entry which is preliminary data.</text>
</comment>
<reference evidence="1" key="2">
    <citation type="journal article" date="2014" name="ISME J.">
        <title>Microbial stratification in low pH oxic and suboxic macroscopic growths along an acid mine drainage.</title>
        <authorList>
            <person name="Mendez-Garcia C."/>
            <person name="Mesa V."/>
            <person name="Sprenger R.R."/>
            <person name="Richter M."/>
            <person name="Diez M.S."/>
            <person name="Solano J."/>
            <person name="Bargiela R."/>
            <person name="Golyshina O.V."/>
            <person name="Manteca A."/>
            <person name="Ramos J.L."/>
            <person name="Gallego J.R."/>
            <person name="Llorente I."/>
            <person name="Martins Dos Santos V.A."/>
            <person name="Jensen O.N."/>
            <person name="Pelaez A.I."/>
            <person name="Sanchez J."/>
            <person name="Ferrer M."/>
        </authorList>
    </citation>
    <scope>NUCLEOTIDE SEQUENCE</scope>
</reference>
<accession>T1BZI7</accession>
<sequence length="37" mass="4265">MAFAQEQRAKDALTLLRKQLHVNARVLRDGHWHVLAA</sequence>
<protein>
    <submittedName>
        <fullName evidence="1">Uncharacterized protein</fullName>
    </submittedName>
</protein>